<dbReference type="Pfam" id="PF07715">
    <property type="entry name" value="Plug"/>
    <property type="match status" value="1"/>
</dbReference>
<evidence type="ECO:0000256" key="4">
    <source>
        <dbReference type="ARBA" id="ARBA00022692"/>
    </source>
</evidence>
<dbReference type="OrthoDB" id="9768177at2"/>
<evidence type="ECO:0000256" key="5">
    <source>
        <dbReference type="ARBA" id="ARBA00023136"/>
    </source>
</evidence>
<reference evidence="10 11" key="1">
    <citation type="submission" date="2018-08" db="EMBL/GenBank/DDBJ databases">
        <title>A genome reference for cultivated species of the human gut microbiota.</title>
        <authorList>
            <person name="Zou Y."/>
            <person name="Xue W."/>
            <person name="Luo G."/>
        </authorList>
    </citation>
    <scope>NUCLEOTIDE SEQUENCE [LARGE SCALE GENOMIC DNA]</scope>
    <source>
        <strain evidence="10 11">OF02-7</strain>
    </source>
</reference>
<dbReference type="Proteomes" id="UP000286063">
    <property type="component" value="Unassembled WGS sequence"/>
</dbReference>
<comment type="caution">
    <text evidence="10">The sequence shown here is derived from an EMBL/GenBank/DDBJ whole genome shotgun (WGS) entry which is preliminary data.</text>
</comment>
<feature type="transmembrane region" description="Helical" evidence="8">
    <location>
        <begin position="12"/>
        <end position="30"/>
    </location>
</feature>
<dbReference type="Gene3D" id="2.40.170.20">
    <property type="entry name" value="TonB-dependent receptor, beta-barrel domain"/>
    <property type="match status" value="1"/>
</dbReference>
<dbReference type="AlphaFoldDB" id="A0A413IHR9"/>
<dbReference type="SUPFAM" id="SSF49464">
    <property type="entry name" value="Carboxypeptidase regulatory domain-like"/>
    <property type="match status" value="1"/>
</dbReference>
<dbReference type="InterPro" id="IPR023996">
    <property type="entry name" value="TonB-dep_OMP_SusC/RagA"/>
</dbReference>
<dbReference type="InterPro" id="IPR023997">
    <property type="entry name" value="TonB-dep_OMP_SusC/RagA_CS"/>
</dbReference>
<dbReference type="NCBIfam" id="TIGR04056">
    <property type="entry name" value="OMP_RagA_SusC"/>
    <property type="match status" value="1"/>
</dbReference>
<proteinExistence type="inferred from homology"/>
<dbReference type="NCBIfam" id="TIGR04057">
    <property type="entry name" value="SusC_RagA_signa"/>
    <property type="match status" value="1"/>
</dbReference>
<evidence type="ECO:0000259" key="9">
    <source>
        <dbReference type="Pfam" id="PF07715"/>
    </source>
</evidence>
<evidence type="ECO:0000313" key="11">
    <source>
        <dbReference type="Proteomes" id="UP000286063"/>
    </source>
</evidence>
<protein>
    <submittedName>
        <fullName evidence="10">SusC/RagA family TonB-linked outer membrane protein</fullName>
    </submittedName>
</protein>
<dbReference type="PROSITE" id="PS52016">
    <property type="entry name" value="TONB_DEPENDENT_REC_3"/>
    <property type="match status" value="1"/>
</dbReference>
<dbReference type="GO" id="GO:0009279">
    <property type="term" value="C:cell outer membrane"/>
    <property type="evidence" value="ECO:0007669"/>
    <property type="project" value="UniProtKB-SubCell"/>
</dbReference>
<keyword evidence="5 7" id="KW-0472">Membrane</keyword>
<accession>A0A413IHR9</accession>
<name>A0A413IHR9_9BACT</name>
<dbReference type="SUPFAM" id="SSF56935">
    <property type="entry name" value="Porins"/>
    <property type="match status" value="1"/>
</dbReference>
<dbReference type="Pfam" id="PF13715">
    <property type="entry name" value="CarbopepD_reg_2"/>
    <property type="match status" value="1"/>
</dbReference>
<evidence type="ECO:0000256" key="2">
    <source>
        <dbReference type="ARBA" id="ARBA00022448"/>
    </source>
</evidence>
<dbReference type="Gene3D" id="2.170.130.10">
    <property type="entry name" value="TonB-dependent receptor, plug domain"/>
    <property type="match status" value="1"/>
</dbReference>
<gene>
    <name evidence="10" type="ORF">DXA50_19270</name>
</gene>
<feature type="domain" description="TonB-dependent receptor plug" evidence="9">
    <location>
        <begin position="129"/>
        <end position="262"/>
    </location>
</feature>
<evidence type="ECO:0000256" key="7">
    <source>
        <dbReference type="PROSITE-ProRule" id="PRU01360"/>
    </source>
</evidence>
<evidence type="ECO:0000256" key="6">
    <source>
        <dbReference type="ARBA" id="ARBA00023237"/>
    </source>
</evidence>
<comment type="similarity">
    <text evidence="7">Belongs to the TonB-dependent receptor family.</text>
</comment>
<keyword evidence="3 7" id="KW-1134">Transmembrane beta strand</keyword>
<evidence type="ECO:0000256" key="3">
    <source>
        <dbReference type="ARBA" id="ARBA00022452"/>
    </source>
</evidence>
<dbReference type="InterPro" id="IPR039426">
    <property type="entry name" value="TonB-dep_rcpt-like"/>
</dbReference>
<evidence type="ECO:0000313" key="10">
    <source>
        <dbReference type="EMBL" id="RGY11439.1"/>
    </source>
</evidence>
<dbReference type="Gene3D" id="2.60.40.1120">
    <property type="entry name" value="Carboxypeptidase-like, regulatory domain"/>
    <property type="match status" value="1"/>
</dbReference>
<organism evidence="10 11">
    <name type="scientific">Butyricimonas virosa</name>
    <dbReference type="NCBI Taxonomy" id="544645"/>
    <lineage>
        <taxon>Bacteria</taxon>
        <taxon>Pseudomonadati</taxon>
        <taxon>Bacteroidota</taxon>
        <taxon>Bacteroidia</taxon>
        <taxon>Bacteroidales</taxon>
        <taxon>Odoribacteraceae</taxon>
        <taxon>Butyricimonas</taxon>
    </lineage>
</organism>
<dbReference type="InterPro" id="IPR037066">
    <property type="entry name" value="Plug_dom_sf"/>
</dbReference>
<sequence>MKNNIQHIKHTIINGVLLVLLFIIPDNLLAQKNQVTVSGCVTDATGMTLPSTSVTLKSDNKIGVLTNAKGEFTITIPENSTLVFSFVGMKPQEVTIEKKKTFYKIVLEEDNQDLEEVVVTGYQRLKRHEVVGSTYTVKGDDIRIAGVNRLDMALQGLIPGVSITIPSGMIGTAAQVRVRGTSTIVGNASPIWVVDGMIREEPLPFEGQQLNDILSSGDMSSAMTSISGSSISGVNPDDIESITFLKDASAAAIYGVRAANGVIVITTKRGTNTQGRISVNFRSDISITPKRTYAQTDRMNSSERIELSKEIIESGLPFSQFPENTGYEGLYQQLITKRISNEEFNHQVTNMEKRNTDWFDILARNAISQNYTLSLSGGNEKLNFYGSVGYNNSLNSYKGNDQKRKTVTLNVDTKLRENLRTYLKFSANQSITNAYYTGVNPEDYALSTSRILAPDEWYLTNENTPEFKYTENNSTKIIKRDIRYNFLNELKHTGNENKNTNFDVQGNIIWNILPELKWEMTGAFSKTTTTANLWADDHSYAVSKIRGANYGELVTSEKDAWLALASALPYGGILNYNFTEQQSYTFRNQLNYGKTFGKDGVHAINIVLGNEIRSNTYTGQKGLEYGYMPDRGKSIDYNYSTQGIIEYVKKIYPNSNITDLITPDFSERHSTSIIDRVENNMSFYAILGYTFSTKYSISFNLRNDASNRFGENTNNRFNPTWSAGIRWEIGQENFFRQFGWLNALTFRGSYGYQGTAASNVGPDIIAQFNIAPDVLTGEQFLAIKQFANKDLKWEKTGNLNLGIDISLFDNRLFGTVEYYYKKTTDVISPVAIPTENGTTSMSINNGTVINKGYDLAVTIVPLQHKDLRWSISATTSFNRNKIKDNVDIPNLEKITDGSVIVDGYALGSFWSFPYIGLSNEGRPKFAIIDETPGTLTPVSGSLLEYMVYSGVKDPIFSGGLSTSFRYKQFTLGATFNIQLGHHKRLNPFMRSSTSSNGSGALTIPNPEKNASNILTKRWRNPGDEKHTNIPALLAKDEDLKNYLPDNSLSIDNYNATYRYTMYNLSDYRVVKANHLRCNNINVAYAFSRKQLEKTGLSSLVFGLTVTDPFIIKSKGLGKQDPETLSSNANRIIPVVDRQRKFSLSISLGF</sequence>
<comment type="subcellular location">
    <subcellularLocation>
        <location evidence="1 7">Cell outer membrane</location>
        <topology evidence="1 7">Multi-pass membrane protein</topology>
    </subcellularLocation>
</comment>
<dbReference type="InterPro" id="IPR012910">
    <property type="entry name" value="Plug_dom"/>
</dbReference>
<dbReference type="InterPro" id="IPR008969">
    <property type="entry name" value="CarboxyPept-like_regulatory"/>
</dbReference>
<evidence type="ECO:0000256" key="8">
    <source>
        <dbReference type="SAM" id="Phobius"/>
    </source>
</evidence>
<dbReference type="RefSeq" id="WP_117722638.1">
    <property type="nucleotide sequence ID" value="NZ_CAUGOG010000067.1"/>
</dbReference>
<keyword evidence="8" id="KW-1133">Transmembrane helix</keyword>
<dbReference type="EMBL" id="QSCR01000054">
    <property type="protein sequence ID" value="RGY11439.1"/>
    <property type="molecule type" value="Genomic_DNA"/>
</dbReference>
<keyword evidence="4 7" id="KW-0812">Transmembrane</keyword>
<keyword evidence="2 7" id="KW-0813">Transport</keyword>
<dbReference type="InterPro" id="IPR036942">
    <property type="entry name" value="Beta-barrel_TonB_sf"/>
</dbReference>
<keyword evidence="6 7" id="KW-0998">Cell outer membrane</keyword>
<evidence type="ECO:0000256" key="1">
    <source>
        <dbReference type="ARBA" id="ARBA00004571"/>
    </source>
</evidence>